<gene>
    <name evidence="1" type="ORF">SLEP1_g44729</name>
</gene>
<dbReference type="Proteomes" id="UP001054252">
    <property type="component" value="Unassembled WGS sequence"/>
</dbReference>
<organism evidence="1 2">
    <name type="scientific">Rubroshorea leprosula</name>
    <dbReference type="NCBI Taxonomy" id="152421"/>
    <lineage>
        <taxon>Eukaryota</taxon>
        <taxon>Viridiplantae</taxon>
        <taxon>Streptophyta</taxon>
        <taxon>Embryophyta</taxon>
        <taxon>Tracheophyta</taxon>
        <taxon>Spermatophyta</taxon>
        <taxon>Magnoliopsida</taxon>
        <taxon>eudicotyledons</taxon>
        <taxon>Gunneridae</taxon>
        <taxon>Pentapetalae</taxon>
        <taxon>rosids</taxon>
        <taxon>malvids</taxon>
        <taxon>Malvales</taxon>
        <taxon>Dipterocarpaceae</taxon>
        <taxon>Rubroshorea</taxon>
    </lineage>
</organism>
<reference evidence="1 2" key="1">
    <citation type="journal article" date="2021" name="Commun. Biol.">
        <title>The genome of Shorea leprosula (Dipterocarpaceae) highlights the ecological relevance of drought in aseasonal tropical rainforests.</title>
        <authorList>
            <person name="Ng K.K.S."/>
            <person name="Kobayashi M.J."/>
            <person name="Fawcett J.A."/>
            <person name="Hatakeyama M."/>
            <person name="Paape T."/>
            <person name="Ng C.H."/>
            <person name="Ang C.C."/>
            <person name="Tnah L.H."/>
            <person name="Lee C.T."/>
            <person name="Nishiyama T."/>
            <person name="Sese J."/>
            <person name="O'Brien M.J."/>
            <person name="Copetti D."/>
            <person name="Mohd Noor M.I."/>
            <person name="Ong R.C."/>
            <person name="Putra M."/>
            <person name="Sireger I.Z."/>
            <person name="Indrioko S."/>
            <person name="Kosugi Y."/>
            <person name="Izuno A."/>
            <person name="Isagi Y."/>
            <person name="Lee S.L."/>
            <person name="Shimizu K.K."/>
        </authorList>
    </citation>
    <scope>NUCLEOTIDE SEQUENCE [LARGE SCALE GENOMIC DNA]</scope>
    <source>
        <strain evidence="1">214</strain>
    </source>
</reference>
<accession>A0AAV5LH04</accession>
<evidence type="ECO:0008006" key="3">
    <source>
        <dbReference type="Google" id="ProtNLM"/>
    </source>
</evidence>
<dbReference type="EMBL" id="BPVZ01000117">
    <property type="protein sequence ID" value="GKV36620.1"/>
    <property type="molecule type" value="Genomic_DNA"/>
</dbReference>
<keyword evidence="2" id="KW-1185">Reference proteome</keyword>
<evidence type="ECO:0000313" key="1">
    <source>
        <dbReference type="EMBL" id="GKV36620.1"/>
    </source>
</evidence>
<dbReference type="AlphaFoldDB" id="A0AAV5LH04"/>
<comment type="caution">
    <text evidence="1">The sequence shown here is derived from an EMBL/GenBank/DDBJ whole genome shotgun (WGS) entry which is preliminary data.</text>
</comment>
<proteinExistence type="predicted"/>
<name>A0AAV5LH04_9ROSI</name>
<protein>
    <recommendedName>
        <fullName evidence="3">Maturase K</fullName>
    </recommendedName>
</protein>
<sequence>MSSASDLLKQPKDTFCDDELSAEVLFDELFLRHSIWLFLFRNSNSATITNNLEYILDMLTFLKVFWSCAFLLPGRVIKQVEQICKSFLWSGSWEKRVIRYSTGFLGYWMPGCLL</sequence>
<evidence type="ECO:0000313" key="2">
    <source>
        <dbReference type="Proteomes" id="UP001054252"/>
    </source>
</evidence>